<evidence type="ECO:0000313" key="2">
    <source>
        <dbReference type="Proteomes" id="UP001206312"/>
    </source>
</evidence>
<gene>
    <name evidence="1" type="ORF">NG653_00340</name>
</gene>
<proteinExistence type="predicted"/>
<dbReference type="RefSeq" id="WP_252739664.1">
    <property type="nucleotide sequence ID" value="NZ_JAMXIB010000001.1"/>
</dbReference>
<keyword evidence="2" id="KW-1185">Reference proteome</keyword>
<organism evidence="1 2">
    <name type="scientific">Robiginitalea marina</name>
    <dbReference type="NCBI Taxonomy" id="2954105"/>
    <lineage>
        <taxon>Bacteria</taxon>
        <taxon>Pseudomonadati</taxon>
        <taxon>Bacteroidota</taxon>
        <taxon>Flavobacteriia</taxon>
        <taxon>Flavobacteriales</taxon>
        <taxon>Flavobacteriaceae</taxon>
        <taxon>Robiginitalea</taxon>
    </lineage>
</organism>
<accession>A0ABT1AUJ8</accession>
<comment type="caution">
    <text evidence="1">The sequence shown here is derived from an EMBL/GenBank/DDBJ whole genome shotgun (WGS) entry which is preliminary data.</text>
</comment>
<sequence>MKDMKTLLEDITLLTSNIETNYPELYQYLGENPITLPVSEHPQIDTRVLQEYLTSLKQLLWHHLETHQKGD</sequence>
<protein>
    <submittedName>
        <fullName evidence="1">Uncharacterized protein</fullName>
    </submittedName>
</protein>
<dbReference type="EMBL" id="JAMXIB010000001">
    <property type="protein sequence ID" value="MCO5723282.1"/>
    <property type="molecule type" value="Genomic_DNA"/>
</dbReference>
<evidence type="ECO:0000313" key="1">
    <source>
        <dbReference type="EMBL" id="MCO5723282.1"/>
    </source>
</evidence>
<name>A0ABT1AUJ8_9FLAO</name>
<reference evidence="1 2" key="1">
    <citation type="submission" date="2022-06" db="EMBL/GenBank/DDBJ databases">
        <authorList>
            <person name="Xuan X."/>
        </authorList>
    </citation>
    <scope>NUCLEOTIDE SEQUENCE [LARGE SCALE GENOMIC DNA]</scope>
    <source>
        <strain evidence="1 2">2V75</strain>
    </source>
</reference>
<dbReference type="Proteomes" id="UP001206312">
    <property type="component" value="Unassembled WGS sequence"/>
</dbReference>